<organism evidence="4 5">
    <name type="scientific">Carnobacterium maltaromaticum</name>
    <name type="common">Carnobacterium piscicola</name>
    <dbReference type="NCBI Taxonomy" id="2751"/>
    <lineage>
        <taxon>Bacteria</taxon>
        <taxon>Bacillati</taxon>
        <taxon>Bacillota</taxon>
        <taxon>Bacilli</taxon>
        <taxon>Lactobacillales</taxon>
        <taxon>Carnobacteriaceae</taxon>
        <taxon>Carnobacterium</taxon>
    </lineage>
</organism>
<dbReference type="Pfam" id="PF08864">
    <property type="entry name" value="UPF0302"/>
    <property type="match status" value="1"/>
</dbReference>
<dbReference type="Gene3D" id="3.40.1530.30">
    <property type="entry name" value="Uncharacterised family UPF0302, N-terminal domain"/>
    <property type="match status" value="1"/>
</dbReference>
<dbReference type="InterPro" id="IPR014957">
    <property type="entry name" value="IDEAL_dom"/>
</dbReference>
<dbReference type="Proteomes" id="UP001290462">
    <property type="component" value="Unassembled WGS sequence"/>
</dbReference>
<accession>A0AAW9JUD8</accession>
<protein>
    <recommendedName>
        <fullName evidence="1">UPF0302 protein RAK27_17530</fullName>
    </recommendedName>
</protein>
<dbReference type="InterPro" id="IPR011188">
    <property type="entry name" value="UPF0302"/>
</dbReference>
<comment type="caution">
    <text evidence="4">The sequence shown here is derived from an EMBL/GenBank/DDBJ whole genome shotgun (WGS) entry which is preliminary data.</text>
</comment>
<dbReference type="InterPro" id="IPR014963">
    <property type="entry name" value="UPF0302_N"/>
</dbReference>
<feature type="domain" description="IDEAL" evidence="2">
    <location>
        <begin position="146"/>
        <end position="174"/>
    </location>
</feature>
<dbReference type="NCBIfam" id="NF002965">
    <property type="entry name" value="PRK03636.1"/>
    <property type="match status" value="1"/>
</dbReference>
<name>A0AAW9JUD8_CARML</name>
<sequence>MSTKISLETKKEFLSWFLDYHQLKRREAMWILNYLMTHETVLNKVHFVEAVRTTPRGMALSAIGTEEEPFRFFKEGAVFEDPEQGFHEIRLNWADQLYVELFFNDQWKSPEYVAVLEDNPYHRWNDSVSDEVKQEVDEALVKFDLERKKAELTPKINKALEEGNRALFDELSKEWNQLMVEFEKL</sequence>
<dbReference type="EMBL" id="JAVBVO010000005">
    <property type="protein sequence ID" value="MDZ5760445.1"/>
    <property type="molecule type" value="Genomic_DNA"/>
</dbReference>
<evidence type="ECO:0000313" key="5">
    <source>
        <dbReference type="Proteomes" id="UP001290462"/>
    </source>
</evidence>
<gene>
    <name evidence="4" type="ORF">RAK27_17530</name>
</gene>
<dbReference type="InterPro" id="IPR038091">
    <property type="entry name" value="UPF0302_N_sf"/>
</dbReference>
<feature type="domain" description="UPF0302" evidence="3">
    <location>
        <begin position="10"/>
        <end position="113"/>
    </location>
</feature>
<dbReference type="Gene3D" id="4.10.810.10">
    <property type="entry name" value="Virus Scaffolding Protein, Chain A"/>
    <property type="match status" value="1"/>
</dbReference>
<dbReference type="AlphaFoldDB" id="A0AAW9JUD8"/>
<comment type="similarity">
    <text evidence="1">Belongs to the UPF0302 family.</text>
</comment>
<evidence type="ECO:0000256" key="1">
    <source>
        <dbReference type="HAMAP-Rule" id="MF_00760"/>
    </source>
</evidence>
<evidence type="ECO:0000259" key="3">
    <source>
        <dbReference type="Pfam" id="PF08864"/>
    </source>
</evidence>
<dbReference type="InterPro" id="IPR027393">
    <property type="entry name" value="Virus_scaffolding_prot_C"/>
</dbReference>
<evidence type="ECO:0000259" key="2">
    <source>
        <dbReference type="Pfam" id="PF08858"/>
    </source>
</evidence>
<evidence type="ECO:0000313" key="4">
    <source>
        <dbReference type="EMBL" id="MDZ5760445.1"/>
    </source>
</evidence>
<dbReference type="Pfam" id="PF08858">
    <property type="entry name" value="IDEAL"/>
    <property type="match status" value="1"/>
</dbReference>
<proteinExistence type="inferred from homology"/>
<reference evidence="4" key="1">
    <citation type="submission" date="2023-08" db="EMBL/GenBank/DDBJ databases">
        <title>Genomic characterization of piscicolin 126 produced by Carnobacterium maltaromaticum CM22 strain isolated from salmon (Salmo salar).</title>
        <authorList>
            <person name="Gonzalez-Gragera E."/>
            <person name="Garcia-Lopez J.D."/>
            <person name="Teso-Perez C."/>
            <person name="Gimenez-Hernandez I."/>
            <person name="Peralta-Sanchez J.M."/>
            <person name="Valdivia E."/>
            <person name="Montalban-Lopez M."/>
            <person name="Martin-Platero A.M."/>
            <person name="Banos A."/>
            <person name="Martinez-Bueno M."/>
        </authorList>
    </citation>
    <scope>NUCLEOTIDE SEQUENCE</scope>
    <source>
        <strain evidence="4">CM22</strain>
    </source>
</reference>
<dbReference type="RefSeq" id="WP_010050144.1">
    <property type="nucleotide sequence ID" value="NZ_BJOJ01000007.1"/>
</dbReference>
<dbReference type="HAMAP" id="MF_00760">
    <property type="entry name" value="UPF0302"/>
    <property type="match status" value="1"/>
</dbReference>
<dbReference type="GeneID" id="83606190"/>
<dbReference type="PIRSF" id="PIRSF007165">
    <property type="entry name" value="UCP007165"/>
    <property type="match status" value="1"/>
</dbReference>